<comment type="similarity">
    <text evidence="2 6">Belongs to the major facilitator superfamily. Proton-dependent oligopeptide transporter (POT/PTR) (TC 2.A.17) family.</text>
</comment>
<evidence type="ECO:0000256" key="1">
    <source>
        <dbReference type="ARBA" id="ARBA00004141"/>
    </source>
</evidence>
<accession>A0A7J6LSY9</accession>
<feature type="transmembrane region" description="Helical" evidence="8">
    <location>
        <begin position="274"/>
        <end position="292"/>
    </location>
</feature>
<dbReference type="GO" id="GO:0006857">
    <property type="term" value="P:oligopeptide transport"/>
    <property type="evidence" value="ECO:0007669"/>
    <property type="project" value="InterPro"/>
</dbReference>
<evidence type="ECO:0000313" key="10">
    <source>
        <dbReference type="EMBL" id="KAF4670058.1"/>
    </source>
</evidence>
<feature type="transmembrane region" description="Helical" evidence="8">
    <location>
        <begin position="393"/>
        <end position="415"/>
    </location>
</feature>
<feature type="transmembrane region" description="Helical" evidence="8">
    <location>
        <begin position="202"/>
        <end position="224"/>
    </location>
</feature>
<evidence type="ECO:0000256" key="4">
    <source>
        <dbReference type="ARBA" id="ARBA00022989"/>
    </source>
</evidence>
<dbReference type="EMBL" id="JABANN010000128">
    <property type="protein sequence ID" value="KAF4670058.1"/>
    <property type="molecule type" value="Genomic_DNA"/>
</dbReference>
<evidence type="ECO:0000256" key="2">
    <source>
        <dbReference type="ARBA" id="ARBA00005982"/>
    </source>
</evidence>
<feature type="transmembrane region" description="Helical" evidence="8">
    <location>
        <begin position="470"/>
        <end position="491"/>
    </location>
</feature>
<evidence type="ECO:0000256" key="3">
    <source>
        <dbReference type="ARBA" id="ARBA00022692"/>
    </source>
</evidence>
<organism evidence="9 11">
    <name type="scientific">Perkinsus olseni</name>
    <name type="common">Perkinsus atlanticus</name>
    <dbReference type="NCBI Taxonomy" id="32597"/>
    <lineage>
        <taxon>Eukaryota</taxon>
        <taxon>Sar</taxon>
        <taxon>Alveolata</taxon>
        <taxon>Perkinsozoa</taxon>
        <taxon>Perkinsea</taxon>
        <taxon>Perkinsida</taxon>
        <taxon>Perkinsidae</taxon>
        <taxon>Perkinsus</taxon>
    </lineage>
</organism>
<dbReference type="EMBL" id="JABAHT010000170">
    <property type="protein sequence ID" value="KAF4662399.1"/>
    <property type="molecule type" value="Genomic_DNA"/>
</dbReference>
<feature type="region of interest" description="Disordered" evidence="7">
    <location>
        <begin position="504"/>
        <end position="544"/>
    </location>
</feature>
<keyword evidence="5 8" id="KW-0472">Membrane</keyword>
<reference evidence="11 12" key="1">
    <citation type="submission" date="2020-04" db="EMBL/GenBank/DDBJ databases">
        <title>Perkinsus olseni comparative genomics.</title>
        <authorList>
            <person name="Bogema D.R."/>
        </authorList>
    </citation>
    <scope>NUCLEOTIDE SEQUENCE [LARGE SCALE GENOMIC DNA]</scope>
    <source>
        <strain evidence="9">ATCC PRA-179</strain>
        <strain evidence="10">ATCC PRA-31</strain>
    </source>
</reference>
<feature type="transmembrane region" description="Helical" evidence="8">
    <location>
        <begin position="100"/>
        <end position="123"/>
    </location>
</feature>
<name>A0A7J6LSY9_PEROL</name>
<feature type="transmembrane region" description="Helical" evidence="8">
    <location>
        <begin position="175"/>
        <end position="195"/>
    </location>
</feature>
<dbReference type="PANTHER" id="PTHR11654">
    <property type="entry name" value="OLIGOPEPTIDE TRANSPORTER-RELATED"/>
    <property type="match status" value="1"/>
</dbReference>
<evidence type="ECO:0000256" key="8">
    <source>
        <dbReference type="SAM" id="Phobius"/>
    </source>
</evidence>
<keyword evidence="3 6" id="KW-0812">Transmembrane</keyword>
<comment type="caution">
    <text evidence="9">The sequence shown here is derived from an EMBL/GenBank/DDBJ whole genome shotgun (WGS) entry which is preliminary data.</text>
</comment>
<dbReference type="GO" id="GO:0022857">
    <property type="term" value="F:transmembrane transporter activity"/>
    <property type="evidence" value="ECO:0007669"/>
    <property type="project" value="InterPro"/>
</dbReference>
<keyword evidence="6" id="KW-0813">Transport</keyword>
<dbReference type="InterPro" id="IPR018456">
    <property type="entry name" value="PTR2_symporter_CS"/>
</dbReference>
<dbReference type="Gene3D" id="1.20.1250.20">
    <property type="entry name" value="MFS general substrate transporter like domains"/>
    <property type="match status" value="1"/>
</dbReference>
<dbReference type="SUPFAM" id="SSF103473">
    <property type="entry name" value="MFS general substrate transporter"/>
    <property type="match status" value="1"/>
</dbReference>
<evidence type="ECO:0000313" key="11">
    <source>
        <dbReference type="Proteomes" id="UP000570595"/>
    </source>
</evidence>
<evidence type="ECO:0000256" key="5">
    <source>
        <dbReference type="ARBA" id="ARBA00023136"/>
    </source>
</evidence>
<feature type="transmembrane region" description="Helical" evidence="8">
    <location>
        <begin position="73"/>
        <end position="94"/>
    </location>
</feature>
<protein>
    <submittedName>
        <fullName evidence="9">Uncharacterized protein</fullName>
    </submittedName>
</protein>
<dbReference type="Pfam" id="PF00854">
    <property type="entry name" value="PTR2"/>
    <property type="match status" value="1"/>
</dbReference>
<dbReference type="Proteomes" id="UP000572268">
    <property type="component" value="Unassembled WGS sequence"/>
</dbReference>
<dbReference type="InterPro" id="IPR000109">
    <property type="entry name" value="POT_fam"/>
</dbReference>
<evidence type="ECO:0000256" key="6">
    <source>
        <dbReference type="RuleBase" id="RU003755"/>
    </source>
</evidence>
<proteinExistence type="inferred from homology"/>
<sequence length="544" mass="60043">MPRFHSALTEQSSKPLSWTDASGNTYSYYEHPFLKSVLFILGQELCERLAYYGLTPNLQTFLKEFAGMDDSGANSYISIFNSIIYLTPLVSAALSDTILGLYVTIVVFSLIYACGLVLLTLSAIESISEQWMIDVALLFLIALGAGGIKSCVNIMGAQQFHPEHHRDLITRYYTYFYATINIGSIIGGIVSPILVQECSFFVAFLFITIVFLCACAVFLAGGILGRYVKPKPQGSAVLKVVEVIGVACTKFSFEKCKKSKGGRFEDSFIEDTKCLLRLVPMFTIVIPFQMVYTQMTTAYLTQATKMDTNTFGWDMPAAMFQNVDPFAVIINSLILDQVIFPFLQRRDRMPSVLGRFCLGCIAGACSLLCAMGLEYAVMAKPLFTISAWWQVPQFWLIALGECFLFATSYEVAFTYSPGQLKACASGLNLLFFSFGSMLSAVLFQVCSPWLPDFKPDDPSTWGGSHYDYYYMVLIGFCVLGAIGSLALIPYFNRVAAANLAVADRDAEQPKKEAGPADSCDFDGESSESAVKSDRVDDLENQVLA</sequence>
<dbReference type="Proteomes" id="UP000570595">
    <property type="component" value="Unassembled WGS sequence"/>
</dbReference>
<dbReference type="GO" id="GO:0016020">
    <property type="term" value="C:membrane"/>
    <property type="evidence" value="ECO:0007669"/>
    <property type="project" value="UniProtKB-SubCell"/>
</dbReference>
<gene>
    <name evidence="10" type="ORF">FOL46_001038</name>
    <name evidence="9" type="ORF">FOZ61_002537</name>
</gene>
<evidence type="ECO:0000313" key="12">
    <source>
        <dbReference type="Proteomes" id="UP000572268"/>
    </source>
</evidence>
<dbReference type="PROSITE" id="PS01023">
    <property type="entry name" value="PTR2_2"/>
    <property type="match status" value="1"/>
</dbReference>
<evidence type="ECO:0000256" key="7">
    <source>
        <dbReference type="SAM" id="MobiDB-lite"/>
    </source>
</evidence>
<feature type="compositionally biased region" description="Basic and acidic residues" evidence="7">
    <location>
        <begin position="504"/>
        <end position="514"/>
    </location>
</feature>
<keyword evidence="4 8" id="KW-1133">Transmembrane helix</keyword>
<comment type="subcellular location">
    <subcellularLocation>
        <location evidence="1 6">Membrane</location>
        <topology evidence="1 6">Multi-pass membrane protein</topology>
    </subcellularLocation>
</comment>
<feature type="transmembrane region" description="Helical" evidence="8">
    <location>
        <begin position="427"/>
        <end position="450"/>
    </location>
</feature>
<dbReference type="InterPro" id="IPR036259">
    <property type="entry name" value="MFS_trans_sf"/>
</dbReference>
<feature type="transmembrane region" description="Helical" evidence="8">
    <location>
        <begin position="135"/>
        <end position="155"/>
    </location>
</feature>
<evidence type="ECO:0000313" key="9">
    <source>
        <dbReference type="EMBL" id="KAF4662399.1"/>
    </source>
</evidence>
<dbReference type="AlphaFoldDB" id="A0A7J6LSY9"/>
<feature type="transmembrane region" description="Helical" evidence="8">
    <location>
        <begin position="352"/>
        <end position="373"/>
    </location>
</feature>
<dbReference type="OrthoDB" id="415563at2759"/>